<protein>
    <recommendedName>
        <fullName evidence="4">DUF1684 domain-containing protein</fullName>
    </recommendedName>
</protein>
<evidence type="ECO:0008006" key="4">
    <source>
        <dbReference type="Google" id="ProtNLM"/>
    </source>
</evidence>
<dbReference type="PANTHER" id="PTHR41913">
    <property type="entry name" value="DUF1684 DOMAIN-CONTAINING PROTEIN"/>
    <property type="match status" value="1"/>
</dbReference>
<comment type="caution">
    <text evidence="2">The sequence shown here is derived from an EMBL/GenBank/DDBJ whole genome shotgun (WGS) entry which is preliminary data.</text>
</comment>
<evidence type="ECO:0000256" key="1">
    <source>
        <dbReference type="SAM" id="SignalP"/>
    </source>
</evidence>
<dbReference type="PANTHER" id="PTHR41913:SF1">
    <property type="entry name" value="DUF1684 DOMAIN-CONTAINING PROTEIN"/>
    <property type="match status" value="1"/>
</dbReference>
<evidence type="ECO:0000313" key="3">
    <source>
        <dbReference type="Proteomes" id="UP000324595"/>
    </source>
</evidence>
<organism evidence="2 3">
    <name type="scientific">Fodinibius salinus</name>
    <dbReference type="NCBI Taxonomy" id="860790"/>
    <lineage>
        <taxon>Bacteria</taxon>
        <taxon>Pseudomonadati</taxon>
        <taxon>Balneolota</taxon>
        <taxon>Balneolia</taxon>
        <taxon>Balneolales</taxon>
        <taxon>Balneolaceae</taxon>
        <taxon>Fodinibius</taxon>
    </lineage>
</organism>
<feature type="chain" id="PRO_5022887015" description="DUF1684 domain-containing protein" evidence="1">
    <location>
        <begin position="26"/>
        <end position="306"/>
    </location>
</feature>
<dbReference type="RefSeq" id="WP_148897811.1">
    <property type="nucleotide sequence ID" value="NZ_VNHY01000001.1"/>
</dbReference>
<proteinExistence type="predicted"/>
<dbReference type="InterPro" id="IPR012467">
    <property type="entry name" value="DUF1684"/>
</dbReference>
<dbReference type="AlphaFoldDB" id="A0A5D3YMN0"/>
<dbReference type="EMBL" id="VNHY01000001">
    <property type="protein sequence ID" value="TYP95134.1"/>
    <property type="molecule type" value="Genomic_DNA"/>
</dbReference>
<dbReference type="OrthoDB" id="5493262at2"/>
<keyword evidence="3" id="KW-1185">Reference proteome</keyword>
<sequence>MNKIKFPSLLLISLPLLFVTTFCSNNPDQQTDQQYQQEIRKWHQQRASSLTEEDSWLTLAGLYTLPDGTHTFGADSSNDIIFPAKAAAQIGTITKKDSSFGVQIKQGITVMHDTSRISSMQLQTDLKDEPTTLRHNDLLWYIIERRGTYYLRLKDTDHPNLTSFSGIKHFPVTKRWRKKAQFIPFDKPKVISIPDVMGEVYQDSLYGMLEFNINGQDYSISPLGHPENDEEFFIIFGDQTNGESTYSGGRYMYVSTPDENNITHIDFNKAYNPPCVFTNFATCPLPPTQNRLDVKITAGEKMYNNK</sequence>
<reference evidence="2 3" key="1">
    <citation type="submission" date="2019-07" db="EMBL/GenBank/DDBJ databases">
        <title>Genomic Encyclopedia of Archaeal and Bacterial Type Strains, Phase II (KMG-II): from individual species to whole genera.</title>
        <authorList>
            <person name="Goeker M."/>
        </authorList>
    </citation>
    <scope>NUCLEOTIDE SEQUENCE [LARGE SCALE GENOMIC DNA]</scope>
    <source>
        <strain evidence="2 3">DSM 21935</strain>
    </source>
</reference>
<evidence type="ECO:0000313" key="2">
    <source>
        <dbReference type="EMBL" id="TYP95134.1"/>
    </source>
</evidence>
<gene>
    <name evidence="2" type="ORF">LX73_0429</name>
</gene>
<keyword evidence="1" id="KW-0732">Signal</keyword>
<name>A0A5D3YMN0_9BACT</name>
<feature type="signal peptide" evidence="1">
    <location>
        <begin position="1"/>
        <end position="25"/>
    </location>
</feature>
<dbReference type="Proteomes" id="UP000324595">
    <property type="component" value="Unassembled WGS sequence"/>
</dbReference>
<dbReference type="Pfam" id="PF07920">
    <property type="entry name" value="DUF1684"/>
    <property type="match status" value="1"/>
</dbReference>
<accession>A0A5D3YMN0</accession>